<dbReference type="GO" id="GO:0004519">
    <property type="term" value="F:endonuclease activity"/>
    <property type="evidence" value="ECO:0007669"/>
    <property type="project" value="UniProtKB-KW"/>
</dbReference>
<dbReference type="AlphaFoldDB" id="A0A6L2KFR0"/>
<keyword evidence="3" id="KW-0548">Nucleotidyltransferase</keyword>
<feature type="compositionally biased region" description="Acidic residues" evidence="8">
    <location>
        <begin position="184"/>
        <end position="193"/>
    </location>
</feature>
<evidence type="ECO:0000259" key="10">
    <source>
        <dbReference type="Pfam" id="PF17917"/>
    </source>
</evidence>
<feature type="domain" description="Reverse transcriptase RNase H-like" evidence="10">
    <location>
        <begin position="400"/>
        <end position="491"/>
    </location>
</feature>
<evidence type="ECO:0000259" key="9">
    <source>
        <dbReference type="Pfam" id="PF00078"/>
    </source>
</evidence>
<keyword evidence="7 11" id="KW-0695">RNA-directed DNA polymerase</keyword>
<keyword evidence="6" id="KW-0378">Hydrolase</keyword>
<dbReference type="Pfam" id="PF00078">
    <property type="entry name" value="RVT_1"/>
    <property type="match status" value="1"/>
</dbReference>
<keyword evidence="5" id="KW-0255">Endonuclease</keyword>
<accession>A0A6L2KFR0</accession>
<dbReference type="InterPro" id="IPR050951">
    <property type="entry name" value="Retrovirus_Pol_polyprotein"/>
</dbReference>
<evidence type="ECO:0000256" key="2">
    <source>
        <dbReference type="ARBA" id="ARBA00022679"/>
    </source>
</evidence>
<dbReference type="FunFam" id="3.30.70.270:FF:000020">
    <property type="entry name" value="Transposon Tf2-6 polyprotein-like Protein"/>
    <property type="match status" value="1"/>
</dbReference>
<evidence type="ECO:0000256" key="4">
    <source>
        <dbReference type="ARBA" id="ARBA00022722"/>
    </source>
</evidence>
<dbReference type="CDD" id="cd01647">
    <property type="entry name" value="RT_LTR"/>
    <property type="match status" value="1"/>
</dbReference>
<feature type="compositionally biased region" description="Acidic residues" evidence="8">
    <location>
        <begin position="115"/>
        <end position="162"/>
    </location>
</feature>
<dbReference type="FunFam" id="3.10.20.370:FF:000001">
    <property type="entry name" value="Retrovirus-related Pol polyprotein from transposon 17.6-like protein"/>
    <property type="match status" value="1"/>
</dbReference>
<keyword evidence="1" id="KW-0645">Protease</keyword>
<name>A0A6L2KFR0_TANCI</name>
<dbReference type="Pfam" id="PF17917">
    <property type="entry name" value="RT_RNaseH"/>
    <property type="match status" value="1"/>
</dbReference>
<evidence type="ECO:0000256" key="1">
    <source>
        <dbReference type="ARBA" id="ARBA00022670"/>
    </source>
</evidence>
<dbReference type="SUPFAM" id="SSF56672">
    <property type="entry name" value="DNA/RNA polymerases"/>
    <property type="match status" value="1"/>
</dbReference>
<dbReference type="GO" id="GO:0003676">
    <property type="term" value="F:nucleic acid binding"/>
    <property type="evidence" value="ECO:0007669"/>
    <property type="project" value="InterPro"/>
</dbReference>
<dbReference type="InterPro" id="IPR000477">
    <property type="entry name" value="RT_dom"/>
</dbReference>
<dbReference type="InterPro" id="IPR043128">
    <property type="entry name" value="Rev_trsase/Diguanyl_cyclase"/>
</dbReference>
<keyword evidence="4" id="KW-0540">Nuclease</keyword>
<feature type="domain" description="Reverse transcriptase" evidence="9">
    <location>
        <begin position="232"/>
        <end position="313"/>
    </location>
</feature>
<evidence type="ECO:0000256" key="6">
    <source>
        <dbReference type="ARBA" id="ARBA00022801"/>
    </source>
</evidence>
<evidence type="ECO:0000256" key="3">
    <source>
        <dbReference type="ARBA" id="ARBA00022695"/>
    </source>
</evidence>
<feature type="region of interest" description="Disordered" evidence="8">
    <location>
        <begin position="46"/>
        <end position="203"/>
    </location>
</feature>
<feature type="compositionally biased region" description="Acidic residues" evidence="8">
    <location>
        <begin position="84"/>
        <end position="96"/>
    </location>
</feature>
<dbReference type="InterPro" id="IPR041373">
    <property type="entry name" value="RT_RNaseH"/>
</dbReference>
<dbReference type="InterPro" id="IPR043502">
    <property type="entry name" value="DNA/RNA_pol_sf"/>
</dbReference>
<dbReference type="PANTHER" id="PTHR37984">
    <property type="entry name" value="PROTEIN CBG26694"/>
    <property type="match status" value="1"/>
</dbReference>
<evidence type="ECO:0000256" key="5">
    <source>
        <dbReference type="ARBA" id="ARBA00022759"/>
    </source>
</evidence>
<evidence type="ECO:0000313" key="11">
    <source>
        <dbReference type="EMBL" id="GEU47547.1"/>
    </source>
</evidence>
<evidence type="ECO:0000256" key="7">
    <source>
        <dbReference type="ARBA" id="ARBA00022918"/>
    </source>
</evidence>
<dbReference type="GO" id="GO:0008233">
    <property type="term" value="F:peptidase activity"/>
    <property type="evidence" value="ECO:0007669"/>
    <property type="project" value="UniProtKB-KW"/>
</dbReference>
<dbReference type="Gene3D" id="3.30.420.10">
    <property type="entry name" value="Ribonuclease H-like superfamily/Ribonuclease H"/>
    <property type="match status" value="1"/>
</dbReference>
<evidence type="ECO:0000256" key="8">
    <source>
        <dbReference type="SAM" id="MobiDB-lite"/>
    </source>
</evidence>
<dbReference type="CDD" id="cd09274">
    <property type="entry name" value="RNase_HI_RT_Ty3"/>
    <property type="match status" value="1"/>
</dbReference>
<dbReference type="GO" id="GO:0003964">
    <property type="term" value="F:RNA-directed DNA polymerase activity"/>
    <property type="evidence" value="ECO:0007669"/>
    <property type="project" value="UniProtKB-KW"/>
</dbReference>
<organism evidence="11">
    <name type="scientific">Tanacetum cinerariifolium</name>
    <name type="common">Dalmatian daisy</name>
    <name type="synonym">Chrysanthemum cinerariifolium</name>
    <dbReference type="NCBI Taxonomy" id="118510"/>
    <lineage>
        <taxon>Eukaryota</taxon>
        <taxon>Viridiplantae</taxon>
        <taxon>Streptophyta</taxon>
        <taxon>Embryophyta</taxon>
        <taxon>Tracheophyta</taxon>
        <taxon>Spermatophyta</taxon>
        <taxon>Magnoliopsida</taxon>
        <taxon>eudicotyledons</taxon>
        <taxon>Gunneridae</taxon>
        <taxon>Pentapetalae</taxon>
        <taxon>asterids</taxon>
        <taxon>campanulids</taxon>
        <taxon>Asterales</taxon>
        <taxon>Asteraceae</taxon>
        <taxon>Asteroideae</taxon>
        <taxon>Anthemideae</taxon>
        <taxon>Anthemidinae</taxon>
        <taxon>Tanacetum</taxon>
    </lineage>
</organism>
<feature type="region of interest" description="Disordered" evidence="8">
    <location>
        <begin position="1"/>
        <end position="33"/>
    </location>
</feature>
<dbReference type="EMBL" id="BKCJ010002288">
    <property type="protein sequence ID" value="GEU47547.1"/>
    <property type="molecule type" value="Genomic_DNA"/>
</dbReference>
<reference evidence="11" key="1">
    <citation type="journal article" date="2019" name="Sci. Rep.">
        <title>Draft genome of Tanacetum cinerariifolium, the natural source of mosquito coil.</title>
        <authorList>
            <person name="Yamashiro T."/>
            <person name="Shiraishi A."/>
            <person name="Satake H."/>
            <person name="Nakayama K."/>
        </authorList>
    </citation>
    <scope>NUCLEOTIDE SEQUENCE</scope>
</reference>
<comment type="caution">
    <text evidence="11">The sequence shown here is derived from an EMBL/GenBank/DDBJ whole genome shotgun (WGS) entry which is preliminary data.</text>
</comment>
<sequence>MSDSDESGVTYTDISSPFEELSDIGSPGADDHEHLELLEMLEDPYVEVALQAPPSPDYIPGPEDPEQAQPSPDYVPGPKHADDEIVAEDQPYDEDASPTTQSPEYVPESNLEAHPEDDDDEDPEEDPVDYPADGGDDGDDEEGSSEDDDMDIEADEEEEEEEHPAPADSVFVALTTADQASSAEETEPFESDESAATPPPHPAYRMTARISIPALVPVPAWSDSKDVHRLPKLNKLTVKNRYPLPRIDNLFDQLQGSSVYSKIDLRSGYHQLRVREEDIPKTAFRTRYGHYEFQVMPFGLTNAPAVFMDLMNRGIHVDPTKIESVKDWASPKSPTEICQFLGLAGYYRRFIEGFSKIAKLMTKLTQKKVKFEWGDKQEVAFQLLKQKLCSAPILALPEGNEDFIVYYDASNKGLGVVLMQREKVISYASCQLKIHEKNYTTHDLEFGAVVFALKIWRHYLYGTKCIVFTDHKSLQHILNQKELNMRQRRWETDPMDKLARIYLKEVVTRHETSVSIIIDFGKGWVNHLPLVEFSYNNRCQASIKEAPFEALYGRRCHSPVCWTEVGEAQILGP</sequence>
<dbReference type="InterPro" id="IPR036397">
    <property type="entry name" value="RNaseH_sf"/>
</dbReference>
<dbReference type="PANTHER" id="PTHR37984:SF5">
    <property type="entry name" value="PROTEIN NYNRIN-LIKE"/>
    <property type="match status" value="1"/>
</dbReference>
<proteinExistence type="predicted"/>
<gene>
    <name evidence="11" type="ORF">Tci_019525</name>
</gene>
<keyword evidence="2" id="KW-0808">Transferase</keyword>
<dbReference type="FunFam" id="3.10.10.10:FF:000007">
    <property type="entry name" value="Retrovirus-related Pol polyprotein from transposon 17.6-like Protein"/>
    <property type="match status" value="1"/>
</dbReference>
<dbReference type="GO" id="GO:0006508">
    <property type="term" value="P:proteolysis"/>
    <property type="evidence" value="ECO:0007669"/>
    <property type="project" value="UniProtKB-KW"/>
</dbReference>
<protein>
    <submittedName>
        <fullName evidence="11">Reverse transcriptase domain-containing protein</fullName>
    </submittedName>
</protein>
<dbReference type="Gene3D" id="3.30.70.270">
    <property type="match status" value="2"/>
</dbReference>
<dbReference type="Gene3D" id="3.10.10.10">
    <property type="entry name" value="HIV Type 1 Reverse Transcriptase, subunit A, domain 1"/>
    <property type="match status" value="1"/>
</dbReference>